<feature type="domain" description="Calcineurin-like phosphoesterase" evidence="2">
    <location>
        <begin position="132"/>
        <end position="342"/>
    </location>
</feature>
<proteinExistence type="predicted"/>
<dbReference type="GO" id="GO:0003993">
    <property type="term" value="F:acid phosphatase activity"/>
    <property type="evidence" value="ECO:0007669"/>
    <property type="project" value="InterPro"/>
</dbReference>
<keyword evidence="6" id="KW-1185">Reference proteome</keyword>
<dbReference type="EMBL" id="CP112998">
    <property type="protein sequence ID" value="WAC15154.1"/>
    <property type="molecule type" value="Genomic_DNA"/>
</dbReference>
<dbReference type="AlphaFoldDB" id="A0A9E8NE92"/>
<dbReference type="KEGG" id="dpf:ON006_14535"/>
<dbReference type="Pfam" id="PF16656">
    <property type="entry name" value="Pur_ac_phosph_N"/>
    <property type="match status" value="1"/>
</dbReference>
<dbReference type="PANTHER" id="PTHR45867:SF3">
    <property type="entry name" value="ACID PHOSPHATASE TYPE 7"/>
    <property type="match status" value="1"/>
</dbReference>
<dbReference type="Proteomes" id="UP001164653">
    <property type="component" value="Chromosome"/>
</dbReference>
<accession>A0A9E8NE92</accession>
<dbReference type="Gene3D" id="2.60.40.380">
    <property type="entry name" value="Purple acid phosphatase-like, N-terminal"/>
    <property type="match status" value="1"/>
</dbReference>
<dbReference type="Pfam" id="PF00149">
    <property type="entry name" value="Metallophos"/>
    <property type="match status" value="1"/>
</dbReference>
<protein>
    <submittedName>
        <fullName evidence="5">Metallophosphoesterase</fullName>
    </submittedName>
</protein>
<dbReference type="InterPro" id="IPR008963">
    <property type="entry name" value="Purple_acid_Pase-like_N"/>
</dbReference>
<dbReference type="PANTHER" id="PTHR45867">
    <property type="entry name" value="PURPLE ACID PHOSPHATASE"/>
    <property type="match status" value="1"/>
</dbReference>
<evidence type="ECO:0000259" key="4">
    <source>
        <dbReference type="Pfam" id="PF18962"/>
    </source>
</evidence>
<dbReference type="InterPro" id="IPR015914">
    <property type="entry name" value="PAPs_N"/>
</dbReference>
<dbReference type="GO" id="GO:0046872">
    <property type="term" value="F:metal ion binding"/>
    <property type="evidence" value="ECO:0007669"/>
    <property type="project" value="InterPro"/>
</dbReference>
<evidence type="ECO:0000259" key="3">
    <source>
        <dbReference type="Pfam" id="PF16656"/>
    </source>
</evidence>
<feature type="domain" description="Purple acid phosphatase N-terminal" evidence="3">
    <location>
        <begin position="44"/>
        <end position="108"/>
    </location>
</feature>
<evidence type="ECO:0000313" key="5">
    <source>
        <dbReference type="EMBL" id="WAC15154.1"/>
    </source>
</evidence>
<gene>
    <name evidence="5" type="ORF">ON006_14535</name>
</gene>
<dbReference type="Pfam" id="PF18962">
    <property type="entry name" value="Por_Secre_tail"/>
    <property type="match status" value="1"/>
</dbReference>
<dbReference type="NCBIfam" id="TIGR04183">
    <property type="entry name" value="Por_Secre_tail"/>
    <property type="match status" value="1"/>
</dbReference>
<name>A0A9E8NE92_9BACT</name>
<dbReference type="RefSeq" id="WP_244820518.1">
    <property type="nucleotide sequence ID" value="NZ_CP112998.1"/>
</dbReference>
<dbReference type="InterPro" id="IPR004843">
    <property type="entry name" value="Calcineurin-like_PHP"/>
</dbReference>
<feature type="domain" description="Secretion system C-terminal sorting" evidence="4">
    <location>
        <begin position="630"/>
        <end position="704"/>
    </location>
</feature>
<keyword evidence="1" id="KW-0732">Signal</keyword>
<reference evidence="5" key="1">
    <citation type="submission" date="2022-11" db="EMBL/GenBank/DDBJ databases">
        <title>Dyadobacter pollutisoli sp. nov., isolated from plastic dumped soil.</title>
        <authorList>
            <person name="Kim J.M."/>
            <person name="Kim K.R."/>
            <person name="Lee J.K."/>
            <person name="Hao L."/>
            <person name="Jeon C.O."/>
        </authorList>
    </citation>
    <scope>NUCLEOTIDE SEQUENCE</scope>
    <source>
        <strain evidence="5">U1</strain>
    </source>
</reference>
<sequence length="705" mass="77677">MKSLVLSATLLLLCTYHDSSGLALKTIKQENNAALALLRGPYLQSATSTSIIIRWRTDQPATSRVSIGNAANALTIEIDDNNLTTDHVVKVSGLQAKTRYFYSIGSITEVLQGDANNYFETTPVPGAIGKYRIGVFGDCGTNSANQLNVRNQMGAYLGANYMDAWLLLGDNAYNTGTDAEFQSGFFNVYKDSFLKQNPLYPCPGNHDYANTLARQNDHAIPYNNIFSSPIAGEAGGVASGNNAYYSFDYGNIHFLSLDSYGREDNSTRLYDTLGKQVQWIKQDLAANANKDWVVAYWHHPPFTKGSHDSDTETELLKIRENFIRILERSGVDLILCGHSHDYERSKLMKGHYGLENSFDPSYHLSSSSGKYDGSVDSCPYFKKSASNEGTVYVVSGSAGQLGGSKAGYPHDALPFADATHGGATMMEVEGNRMDIRWVGADGVIRDQFTIEKDVNQKQSLSINKGESIVLNSSYIGNYIWSTGAATRSVNVTPDVDTQFIVKDGLQCLSDTFNIQVTNPLPVRLVSFVGAVTNQNCVSLNWQTAGEENADYFAIERSLNGIDFKEIKQVKAAGNAVEDLFYNWIDQNAATLDSKILYYRLREVDFNTKSQLSRIIAVRLNDPENVDVVIVPNPSSGNETQIKLIGAESLEAEIVLSNLSGHVFKRQAMTLTNTLQPLATGKRKAGIYFLKIKTKGRDIIKKLVIY</sequence>
<dbReference type="InterPro" id="IPR029052">
    <property type="entry name" value="Metallo-depent_PP-like"/>
</dbReference>
<dbReference type="SUPFAM" id="SSF56300">
    <property type="entry name" value="Metallo-dependent phosphatases"/>
    <property type="match status" value="1"/>
</dbReference>
<dbReference type="Gene3D" id="3.60.21.10">
    <property type="match status" value="1"/>
</dbReference>
<dbReference type="SUPFAM" id="SSF49363">
    <property type="entry name" value="Purple acid phosphatase, N-terminal domain"/>
    <property type="match status" value="1"/>
</dbReference>
<evidence type="ECO:0000259" key="2">
    <source>
        <dbReference type="Pfam" id="PF00149"/>
    </source>
</evidence>
<evidence type="ECO:0000256" key="1">
    <source>
        <dbReference type="ARBA" id="ARBA00022729"/>
    </source>
</evidence>
<dbReference type="InterPro" id="IPR026444">
    <property type="entry name" value="Secre_tail"/>
</dbReference>
<organism evidence="5 6">
    <name type="scientific">Dyadobacter pollutisoli</name>
    <dbReference type="NCBI Taxonomy" id="2910158"/>
    <lineage>
        <taxon>Bacteria</taxon>
        <taxon>Pseudomonadati</taxon>
        <taxon>Bacteroidota</taxon>
        <taxon>Cytophagia</taxon>
        <taxon>Cytophagales</taxon>
        <taxon>Spirosomataceae</taxon>
        <taxon>Dyadobacter</taxon>
    </lineage>
</organism>
<evidence type="ECO:0000313" key="6">
    <source>
        <dbReference type="Proteomes" id="UP001164653"/>
    </source>
</evidence>